<evidence type="ECO:0000256" key="14">
    <source>
        <dbReference type="ARBA" id="ARBA00023304"/>
    </source>
</evidence>
<feature type="binding site" evidence="16">
    <location>
        <position position="248"/>
    </location>
    <ligand>
        <name>Mg(2+)</name>
        <dbReference type="ChEBI" id="CHEBI:18420"/>
    </ligand>
</feature>
<evidence type="ECO:0000256" key="12">
    <source>
        <dbReference type="ARBA" id="ARBA00023002"/>
    </source>
</evidence>
<keyword evidence="16" id="KW-0464">Manganese</keyword>
<comment type="catalytic activity">
    <reaction evidence="1 16 17">
        <text>(2R,3S)-3-isopropylmalate + NAD(+) = 4-methyl-2-oxopentanoate + CO2 + NADH</text>
        <dbReference type="Rhea" id="RHEA:32271"/>
        <dbReference type="ChEBI" id="CHEBI:16526"/>
        <dbReference type="ChEBI" id="CHEBI:17865"/>
        <dbReference type="ChEBI" id="CHEBI:35121"/>
        <dbReference type="ChEBI" id="CHEBI:57540"/>
        <dbReference type="ChEBI" id="CHEBI:57945"/>
        <dbReference type="EC" id="1.1.1.85"/>
    </reaction>
</comment>
<evidence type="ECO:0000256" key="13">
    <source>
        <dbReference type="ARBA" id="ARBA00023027"/>
    </source>
</evidence>
<keyword evidence="9 16" id="KW-0028">Amino-acid biosynthesis</keyword>
<name>A0A1Y3PLF4_9BACI</name>
<dbReference type="GO" id="GO:0005829">
    <property type="term" value="C:cytosol"/>
    <property type="evidence" value="ECO:0007669"/>
    <property type="project" value="TreeGrafter"/>
</dbReference>
<evidence type="ECO:0000256" key="5">
    <source>
        <dbReference type="ARBA" id="ARBA00008319"/>
    </source>
</evidence>
<dbReference type="GO" id="GO:0000287">
    <property type="term" value="F:magnesium ion binding"/>
    <property type="evidence" value="ECO:0007669"/>
    <property type="project" value="InterPro"/>
</dbReference>
<accession>A0A1Y3PLF4</accession>
<dbReference type="GO" id="GO:0051287">
    <property type="term" value="F:NAD binding"/>
    <property type="evidence" value="ECO:0007669"/>
    <property type="project" value="InterPro"/>
</dbReference>
<dbReference type="PANTHER" id="PTHR42979:SF1">
    <property type="entry name" value="3-ISOPROPYLMALATE DEHYDROGENASE"/>
    <property type="match status" value="1"/>
</dbReference>
<evidence type="ECO:0000256" key="6">
    <source>
        <dbReference type="ARBA" id="ARBA00011738"/>
    </source>
</evidence>
<evidence type="ECO:0000256" key="2">
    <source>
        <dbReference type="ARBA" id="ARBA00001936"/>
    </source>
</evidence>
<evidence type="ECO:0000256" key="16">
    <source>
        <dbReference type="HAMAP-Rule" id="MF_01033"/>
    </source>
</evidence>
<comment type="subcellular location">
    <subcellularLocation>
        <location evidence="3 16">Cytoplasm</location>
    </subcellularLocation>
</comment>
<feature type="binding site" evidence="16">
    <location>
        <position position="98"/>
    </location>
    <ligand>
        <name>substrate</name>
    </ligand>
</feature>
<evidence type="ECO:0000256" key="11">
    <source>
        <dbReference type="ARBA" id="ARBA00022842"/>
    </source>
</evidence>
<evidence type="ECO:0000256" key="8">
    <source>
        <dbReference type="ARBA" id="ARBA00022490"/>
    </source>
</evidence>
<dbReference type="InterPro" id="IPR004429">
    <property type="entry name" value="Isopropylmalate_DH"/>
</dbReference>
<keyword evidence="14 16" id="KW-0100">Branched-chain amino acid biosynthesis</keyword>
<dbReference type="NCBIfam" id="TIGR00169">
    <property type="entry name" value="leuB"/>
    <property type="match status" value="1"/>
</dbReference>
<feature type="binding site" evidence="16">
    <location>
        <position position="252"/>
    </location>
    <ligand>
        <name>Mg(2+)</name>
        <dbReference type="ChEBI" id="CHEBI:18420"/>
    </ligand>
</feature>
<dbReference type="FunFam" id="3.40.718.10:FF:000028">
    <property type="entry name" value="3-isopropylmalate dehydrogenase"/>
    <property type="match status" value="1"/>
</dbReference>
<comment type="similarity">
    <text evidence="5 16">Belongs to the isocitrate and isopropylmalate dehydrogenases family. LeuB type 1 subfamily.</text>
</comment>
<feature type="binding site" evidence="16">
    <location>
        <position position="108"/>
    </location>
    <ligand>
        <name>substrate</name>
    </ligand>
</feature>
<feature type="binding site" evidence="16">
    <location>
        <position position="136"/>
    </location>
    <ligand>
        <name>substrate</name>
    </ligand>
</feature>
<dbReference type="Pfam" id="PF00180">
    <property type="entry name" value="Iso_dh"/>
    <property type="match status" value="1"/>
</dbReference>
<reference evidence="20" key="1">
    <citation type="submission" date="2016-06" db="EMBL/GenBank/DDBJ databases">
        <authorList>
            <person name="Nascimento L."/>
            <person name="Pereira R.V."/>
            <person name="Martins L.F."/>
            <person name="Quaggio R.B."/>
            <person name="Silva A.M."/>
            <person name="Setubal J.C."/>
        </authorList>
    </citation>
    <scope>NUCLEOTIDE SEQUENCE [LARGE SCALE GENOMIC DNA]</scope>
</reference>
<dbReference type="InterPro" id="IPR024084">
    <property type="entry name" value="IsoPropMal-DH-like_dom"/>
</dbReference>
<comment type="cofactor">
    <cofactor evidence="2">
        <name>Mn(2+)</name>
        <dbReference type="ChEBI" id="CHEBI:29035"/>
    </cofactor>
</comment>
<keyword evidence="11 16" id="KW-0460">Magnesium</keyword>
<gene>
    <name evidence="16" type="primary">leuB</name>
    <name evidence="19" type="ORF">BAA01_08705</name>
</gene>
<keyword evidence="7 16" id="KW-0432">Leucine biosynthesis</keyword>
<feature type="binding site" evidence="16">
    <location>
        <position position="224"/>
    </location>
    <ligand>
        <name>substrate</name>
    </ligand>
</feature>
<evidence type="ECO:0000313" key="20">
    <source>
        <dbReference type="Proteomes" id="UP000196475"/>
    </source>
</evidence>
<dbReference type="PROSITE" id="PS00470">
    <property type="entry name" value="IDH_IMDH"/>
    <property type="match status" value="1"/>
</dbReference>
<keyword evidence="8 16" id="KW-0963">Cytoplasm</keyword>
<dbReference type="UniPathway" id="UPA00048">
    <property type="reaction ID" value="UER00072"/>
</dbReference>
<feature type="site" description="Important for catalysis" evidence="16">
    <location>
        <position position="143"/>
    </location>
</feature>
<dbReference type="InterPro" id="IPR019818">
    <property type="entry name" value="IsoCit/isopropylmalate_DH_CS"/>
</dbReference>
<comment type="pathway">
    <text evidence="4 16 17">Amino-acid biosynthesis; L-leucine biosynthesis; L-leucine from 3-methyl-2-oxobutanoate: step 3/4.</text>
</comment>
<dbReference type="GO" id="GO:0003862">
    <property type="term" value="F:3-isopropylmalate dehydrogenase activity"/>
    <property type="evidence" value="ECO:0007669"/>
    <property type="project" value="UniProtKB-UniRule"/>
</dbReference>
<dbReference type="GO" id="GO:0009098">
    <property type="term" value="P:L-leucine biosynthetic process"/>
    <property type="evidence" value="ECO:0007669"/>
    <property type="project" value="UniProtKB-UniRule"/>
</dbReference>
<feature type="binding site" evidence="16">
    <location>
        <position position="224"/>
    </location>
    <ligand>
        <name>Mg(2+)</name>
        <dbReference type="ChEBI" id="CHEBI:18420"/>
    </ligand>
</feature>
<evidence type="ECO:0000313" key="19">
    <source>
        <dbReference type="EMBL" id="OUM88170.1"/>
    </source>
</evidence>
<comment type="cofactor">
    <cofactor evidence="16 17">
        <name>Mg(2+)</name>
        <dbReference type="ChEBI" id="CHEBI:18420"/>
    </cofactor>
    <cofactor evidence="16 17">
        <name>Mn(2+)</name>
        <dbReference type="ChEBI" id="CHEBI:29035"/>
    </cofactor>
    <text evidence="16 17">Binds 1 Mg(2+) or Mn(2+) ion per subunit.</text>
</comment>
<keyword evidence="12 16" id="KW-0560">Oxidoreductase</keyword>
<dbReference type="AlphaFoldDB" id="A0A1Y3PLF4"/>
<evidence type="ECO:0000256" key="7">
    <source>
        <dbReference type="ARBA" id="ARBA00022430"/>
    </source>
</evidence>
<evidence type="ECO:0000256" key="1">
    <source>
        <dbReference type="ARBA" id="ARBA00000624"/>
    </source>
</evidence>
<feature type="domain" description="Isopropylmalate dehydrogenase-like" evidence="18">
    <location>
        <begin position="6"/>
        <end position="353"/>
    </location>
</feature>
<protein>
    <recommendedName>
        <fullName evidence="16">3-isopropylmalate dehydrogenase</fullName>
        <ecNumber evidence="16">1.1.1.85</ecNumber>
    </recommendedName>
    <alternativeName>
        <fullName evidence="16">3-IPM-DH</fullName>
    </alternativeName>
    <alternativeName>
        <fullName evidence="16">Beta-IPM dehydrogenase</fullName>
        <shortName evidence="16">IMDH</shortName>
    </alternativeName>
</protein>
<evidence type="ECO:0000256" key="3">
    <source>
        <dbReference type="ARBA" id="ARBA00004496"/>
    </source>
</evidence>
<sequence>MTKSFRVAVLPGDGIGPEVVREAVDLLGRLGELTGLSFHIEEGIFGGAAYEQAGDPLPEETLRLCREADAVLMGAVGGPKWEHLPREKRPETGLLRLRKSLDLYANLRPAVVFESMLKASTLKSEVAEGVDLLVVRELTGGIYFGEKACTRTAEGERASDQLVYHDWEIERIVRKAFELAMLRRKKLTSVDKANVLESSRLWRRVVERLSADYPEVDVEHMLVDNCAMQLVYRPRQFDVIVTENMFGDILSDEAAMLTGSIGMLPSASLGKGRFGLYEPVHGSAPDIAGKGVANPIATILSMAMMLKYSFGCAKEAELVENAVERALQEGARTADIAGEGEPVLGTRGMAEKIRMHLERLAAEQG</sequence>
<dbReference type="Gene3D" id="3.40.718.10">
    <property type="entry name" value="Isopropylmalate Dehydrogenase"/>
    <property type="match status" value="1"/>
</dbReference>
<evidence type="ECO:0000256" key="9">
    <source>
        <dbReference type="ARBA" id="ARBA00022605"/>
    </source>
</evidence>
<evidence type="ECO:0000256" key="4">
    <source>
        <dbReference type="ARBA" id="ARBA00004762"/>
    </source>
</evidence>
<dbReference type="EMBL" id="LZRT01000065">
    <property type="protein sequence ID" value="OUM88170.1"/>
    <property type="molecule type" value="Genomic_DNA"/>
</dbReference>
<evidence type="ECO:0000256" key="10">
    <source>
        <dbReference type="ARBA" id="ARBA00022723"/>
    </source>
</evidence>
<dbReference type="SMART" id="SM01329">
    <property type="entry name" value="Iso_dh"/>
    <property type="match status" value="1"/>
</dbReference>
<feature type="binding site" evidence="16">
    <location>
        <begin position="78"/>
        <end position="91"/>
    </location>
    <ligand>
        <name>NAD(+)</name>
        <dbReference type="ChEBI" id="CHEBI:57540"/>
    </ligand>
</feature>
<organism evidence="19 20">
    <name type="scientific">Bacillus thermozeamaize</name>
    <dbReference type="NCBI Taxonomy" id="230954"/>
    <lineage>
        <taxon>Bacteria</taxon>
        <taxon>Bacillati</taxon>
        <taxon>Bacillota</taxon>
        <taxon>Bacilli</taxon>
        <taxon>Bacillales</taxon>
        <taxon>Bacillaceae</taxon>
        <taxon>Bacillus</taxon>
    </lineage>
</organism>
<dbReference type="Proteomes" id="UP000196475">
    <property type="component" value="Unassembled WGS sequence"/>
</dbReference>
<proteinExistence type="inferred from homology"/>
<comment type="caution">
    <text evidence="19">The sequence shown here is derived from an EMBL/GenBank/DDBJ whole genome shotgun (WGS) entry which is preliminary data.</text>
</comment>
<dbReference type="PANTHER" id="PTHR42979">
    <property type="entry name" value="3-ISOPROPYLMALATE DEHYDROGENASE"/>
    <property type="match status" value="1"/>
</dbReference>
<keyword evidence="10 16" id="KW-0479">Metal-binding</keyword>
<dbReference type="HAMAP" id="MF_01033">
    <property type="entry name" value="LeuB_type1"/>
    <property type="match status" value="1"/>
</dbReference>
<keyword evidence="13 16" id="KW-0520">NAD</keyword>
<feature type="site" description="Important for catalysis" evidence="16">
    <location>
        <position position="192"/>
    </location>
</feature>
<evidence type="ECO:0000259" key="18">
    <source>
        <dbReference type="SMART" id="SM01329"/>
    </source>
</evidence>
<evidence type="ECO:0000256" key="17">
    <source>
        <dbReference type="RuleBase" id="RU004445"/>
    </source>
</evidence>
<dbReference type="SUPFAM" id="SSF53659">
    <property type="entry name" value="Isocitrate/Isopropylmalate dehydrogenase-like"/>
    <property type="match status" value="1"/>
</dbReference>
<comment type="function">
    <text evidence="15 16 17">Catalyzes the oxidation of 3-carboxy-2-hydroxy-4-methylpentanoate (3-isopropylmalate) to 3-carboxy-4-methyl-2-oxopentanoate. The product decarboxylates to 4-methyl-2 oxopentanoate.</text>
</comment>
<evidence type="ECO:0000256" key="15">
    <source>
        <dbReference type="ARBA" id="ARBA00023577"/>
    </source>
</evidence>
<feature type="binding site" evidence="16">
    <location>
        <begin position="282"/>
        <end position="294"/>
    </location>
    <ligand>
        <name>NAD(+)</name>
        <dbReference type="ChEBI" id="CHEBI:57540"/>
    </ligand>
</feature>
<dbReference type="EC" id="1.1.1.85" evidence="16"/>
<comment type="subunit">
    <text evidence="6 16 17">Homodimer.</text>
</comment>